<keyword evidence="3" id="KW-0998">Cell outer membrane</keyword>
<dbReference type="InterPro" id="IPR036737">
    <property type="entry name" value="OmpA-like_sf"/>
</dbReference>
<evidence type="ECO:0000256" key="3">
    <source>
        <dbReference type="ARBA" id="ARBA00023237"/>
    </source>
</evidence>
<dbReference type="InterPro" id="IPR050330">
    <property type="entry name" value="Bact_OuterMem_StrucFunc"/>
</dbReference>
<evidence type="ECO:0000256" key="1">
    <source>
        <dbReference type="ARBA" id="ARBA00004442"/>
    </source>
</evidence>
<feature type="domain" description="OmpA-like" evidence="4">
    <location>
        <begin position="166"/>
        <end position="278"/>
    </location>
</feature>
<dbReference type="CDD" id="cd07185">
    <property type="entry name" value="OmpA_C-like"/>
    <property type="match status" value="1"/>
</dbReference>
<dbReference type="PRINTS" id="PR01021">
    <property type="entry name" value="OMPADOMAIN"/>
</dbReference>
<dbReference type="EMBL" id="UIDG01000045">
    <property type="protein sequence ID" value="SUS04655.1"/>
    <property type="molecule type" value="Genomic_DNA"/>
</dbReference>
<dbReference type="SUPFAM" id="SSF103088">
    <property type="entry name" value="OmpA-like"/>
    <property type="match status" value="1"/>
</dbReference>
<organism evidence="5">
    <name type="scientific">metagenome</name>
    <dbReference type="NCBI Taxonomy" id="256318"/>
    <lineage>
        <taxon>unclassified sequences</taxon>
        <taxon>metagenomes</taxon>
    </lineage>
</organism>
<evidence type="ECO:0000256" key="2">
    <source>
        <dbReference type="ARBA" id="ARBA00023136"/>
    </source>
</evidence>
<name>A0A380TB39_9ZZZZ</name>
<dbReference type="PROSITE" id="PS51123">
    <property type="entry name" value="OMPA_2"/>
    <property type="match status" value="1"/>
</dbReference>
<dbReference type="PANTHER" id="PTHR30329:SF21">
    <property type="entry name" value="LIPOPROTEIN YIAD-RELATED"/>
    <property type="match status" value="1"/>
</dbReference>
<dbReference type="GO" id="GO:0009279">
    <property type="term" value="C:cell outer membrane"/>
    <property type="evidence" value="ECO:0007669"/>
    <property type="project" value="UniProtKB-SubCell"/>
</dbReference>
<evidence type="ECO:0000259" key="4">
    <source>
        <dbReference type="PROSITE" id="PS51123"/>
    </source>
</evidence>
<keyword evidence="2" id="KW-0472">Membrane</keyword>
<dbReference type="PANTHER" id="PTHR30329">
    <property type="entry name" value="STATOR ELEMENT OF FLAGELLAR MOTOR COMPLEX"/>
    <property type="match status" value="1"/>
</dbReference>
<gene>
    <name evidence="5" type="ORF">DF3PB_1390001</name>
</gene>
<dbReference type="Gene3D" id="3.30.1330.60">
    <property type="entry name" value="OmpA-like domain"/>
    <property type="match status" value="1"/>
</dbReference>
<dbReference type="InterPro" id="IPR006664">
    <property type="entry name" value="OMP_bac"/>
</dbReference>
<dbReference type="AlphaFoldDB" id="A0A380TB39"/>
<reference evidence="5" key="1">
    <citation type="submission" date="2018-07" db="EMBL/GenBank/DDBJ databases">
        <authorList>
            <person name="Quirk P.G."/>
            <person name="Krulwich T.A."/>
        </authorList>
    </citation>
    <scope>NUCLEOTIDE SEQUENCE</scope>
</reference>
<protein>
    <submittedName>
        <fullName evidence="5">Outer membrane protein</fullName>
    </submittedName>
</protein>
<accession>A0A380TB39</accession>
<dbReference type="PROSITE" id="PS51257">
    <property type="entry name" value="PROKAR_LIPOPROTEIN"/>
    <property type="match status" value="1"/>
</dbReference>
<proteinExistence type="predicted"/>
<sequence length="278" mass="29842">MHAQLKMAAVALALLASTGCTNRYLAEAQSAQPQGTAFDRALASDYLALAEVEYQQGDQRDGDTYARRSIDAAKGKPTQPDEPGLRHIRGAEAAEVTAARQRLVKALDGNGRTTKPDVAARAQSLYDCWLEQLDENLQKDHIAACRDGFKAALAQLEAAPVAAKPVAPMAAPEKFLVFFDFAKSNLTADAKNTIAKAAKATGPARLIVVGHTDRAGPEDYNLRLSKRRADAVKAELVRLGVPANQITAEGRGEADPLVPTADGVREPQNRRVEITHAR</sequence>
<dbReference type="Pfam" id="PF00691">
    <property type="entry name" value="OmpA"/>
    <property type="match status" value="1"/>
</dbReference>
<comment type="subcellular location">
    <subcellularLocation>
        <location evidence="1">Cell outer membrane</location>
    </subcellularLocation>
</comment>
<evidence type="ECO:0000313" key="5">
    <source>
        <dbReference type="EMBL" id="SUS04655.1"/>
    </source>
</evidence>
<dbReference type="InterPro" id="IPR006665">
    <property type="entry name" value="OmpA-like"/>
</dbReference>